<reference evidence="1" key="2">
    <citation type="submission" date="2020-09" db="EMBL/GenBank/DDBJ databases">
        <authorList>
            <person name="Sun Q."/>
            <person name="Zhou Y."/>
        </authorList>
    </citation>
    <scope>NUCLEOTIDE SEQUENCE</scope>
    <source>
        <strain evidence="1">CGMCC 1.12827</strain>
    </source>
</reference>
<name>A0A916T598_9ACTN</name>
<dbReference type="AlphaFoldDB" id="A0A916T598"/>
<proteinExistence type="predicted"/>
<comment type="caution">
    <text evidence="1">The sequence shown here is derived from an EMBL/GenBank/DDBJ whole genome shotgun (WGS) entry which is preliminary data.</text>
</comment>
<accession>A0A916T598</accession>
<sequence>MWSPPVDGVAQRLACSVGWVGPIGLADGTGPLTTGGVTAPAELAVTVAPVPAQAATIAAEMRVRVAASSRRPAL</sequence>
<keyword evidence="2" id="KW-1185">Reference proteome</keyword>
<protein>
    <submittedName>
        <fullName evidence="1">Uncharacterized protein</fullName>
    </submittedName>
</protein>
<dbReference type="EMBL" id="BMGC01000012">
    <property type="protein sequence ID" value="GGB32174.1"/>
    <property type="molecule type" value="Genomic_DNA"/>
</dbReference>
<evidence type="ECO:0000313" key="2">
    <source>
        <dbReference type="Proteomes" id="UP000621454"/>
    </source>
</evidence>
<gene>
    <name evidence="1" type="ORF">GCM10011489_20470</name>
</gene>
<dbReference type="Proteomes" id="UP000621454">
    <property type="component" value="Unassembled WGS sequence"/>
</dbReference>
<reference evidence="1" key="1">
    <citation type="journal article" date="2014" name="Int. J. Syst. Evol. Microbiol.">
        <title>Complete genome sequence of Corynebacterium casei LMG S-19264T (=DSM 44701T), isolated from a smear-ripened cheese.</title>
        <authorList>
            <consortium name="US DOE Joint Genome Institute (JGI-PGF)"/>
            <person name="Walter F."/>
            <person name="Albersmeier A."/>
            <person name="Kalinowski J."/>
            <person name="Ruckert C."/>
        </authorList>
    </citation>
    <scope>NUCLEOTIDE SEQUENCE</scope>
    <source>
        <strain evidence="1">CGMCC 1.12827</strain>
    </source>
</reference>
<evidence type="ECO:0000313" key="1">
    <source>
        <dbReference type="EMBL" id="GGB32174.1"/>
    </source>
</evidence>
<organism evidence="1 2">
    <name type="scientific">Gordonia jinhuaensis</name>
    <dbReference type="NCBI Taxonomy" id="1517702"/>
    <lineage>
        <taxon>Bacteria</taxon>
        <taxon>Bacillati</taxon>
        <taxon>Actinomycetota</taxon>
        <taxon>Actinomycetes</taxon>
        <taxon>Mycobacteriales</taxon>
        <taxon>Gordoniaceae</taxon>
        <taxon>Gordonia</taxon>
    </lineage>
</organism>